<name>A0A0L6V2Y8_9BASI</name>
<gene>
    <name evidence="2" type="ORF">VP01_275g9</name>
</gene>
<dbReference type="VEuPathDB" id="FungiDB:VP01_275g9"/>
<organism evidence="2 3">
    <name type="scientific">Puccinia sorghi</name>
    <dbReference type="NCBI Taxonomy" id="27349"/>
    <lineage>
        <taxon>Eukaryota</taxon>
        <taxon>Fungi</taxon>
        <taxon>Dikarya</taxon>
        <taxon>Basidiomycota</taxon>
        <taxon>Pucciniomycotina</taxon>
        <taxon>Pucciniomycetes</taxon>
        <taxon>Pucciniales</taxon>
        <taxon>Pucciniaceae</taxon>
        <taxon>Puccinia</taxon>
    </lineage>
</organism>
<dbReference type="AlphaFoldDB" id="A0A0L6V2Y8"/>
<sequence length="339" mass="38175">MEIAMLCIRLCIATLYLNRRSPITRQPLRSDLKVREADLRISLQGPLRKRKQPEDPSSSPPGTRTKRQCQPSPMPACPSRIPTAAQLARQRQRKQRVLPNSLSIRPSFHDNLDYPNAHPSARGVEVWRNSLPDQWSPDPGPSNEANHTYNSRAGPSAAGGWIVLRGPTWQLSTQKLAKLGPVAPQDNAEIWLSWYMDFNQFPPPATDLEKAQWNPDPIDVDDNVMSSSPSLMEDADPAFPYPDGPGHREAMPATLSIIWNDMRRHGVVSFSPDFTKGPQEADNIFLWDLAHCTFIKLVCAGEYSEIDLACTPEDQICVEILNHAKQLQRTYREAAWDPE</sequence>
<dbReference type="EMBL" id="LAVV01007679">
    <property type="protein sequence ID" value="KNZ55126.1"/>
    <property type="molecule type" value="Genomic_DNA"/>
</dbReference>
<feature type="region of interest" description="Disordered" evidence="1">
    <location>
        <begin position="130"/>
        <end position="152"/>
    </location>
</feature>
<dbReference type="Proteomes" id="UP000037035">
    <property type="component" value="Unassembled WGS sequence"/>
</dbReference>
<proteinExistence type="predicted"/>
<evidence type="ECO:0000256" key="1">
    <source>
        <dbReference type="SAM" id="MobiDB-lite"/>
    </source>
</evidence>
<protein>
    <submittedName>
        <fullName evidence="2">Uncharacterized protein</fullName>
    </submittedName>
</protein>
<evidence type="ECO:0000313" key="3">
    <source>
        <dbReference type="Proteomes" id="UP000037035"/>
    </source>
</evidence>
<reference evidence="2 3" key="1">
    <citation type="submission" date="2015-08" db="EMBL/GenBank/DDBJ databases">
        <title>Next Generation Sequencing and Analysis of the Genome of Puccinia sorghi L Schw, the Causal Agent of Maize Common Rust.</title>
        <authorList>
            <person name="Rochi L."/>
            <person name="Burguener G."/>
            <person name="Darino M."/>
            <person name="Turjanski A."/>
            <person name="Kreff E."/>
            <person name="Dieguez M.J."/>
            <person name="Sacco F."/>
        </authorList>
    </citation>
    <scope>NUCLEOTIDE SEQUENCE [LARGE SCALE GENOMIC DNA]</scope>
    <source>
        <strain evidence="2 3">RO10H11247</strain>
    </source>
</reference>
<keyword evidence="3" id="KW-1185">Reference proteome</keyword>
<feature type="compositionally biased region" description="Polar residues" evidence="1">
    <location>
        <begin position="143"/>
        <end position="152"/>
    </location>
</feature>
<evidence type="ECO:0000313" key="2">
    <source>
        <dbReference type="EMBL" id="KNZ55126.1"/>
    </source>
</evidence>
<feature type="region of interest" description="Disordered" evidence="1">
    <location>
        <begin position="40"/>
        <end position="117"/>
    </location>
</feature>
<comment type="caution">
    <text evidence="2">The sequence shown here is derived from an EMBL/GenBank/DDBJ whole genome shotgun (WGS) entry which is preliminary data.</text>
</comment>
<dbReference type="OrthoDB" id="2506922at2759"/>
<accession>A0A0L6V2Y8</accession>